<dbReference type="SMART" id="SM00195">
    <property type="entry name" value="DSPc"/>
    <property type="match status" value="1"/>
</dbReference>
<name>A0AAV6IHB9_9ERIC</name>
<dbReference type="SUPFAM" id="SSF52799">
    <property type="entry name" value="(Phosphotyrosine protein) phosphatases II"/>
    <property type="match status" value="1"/>
</dbReference>
<dbReference type="PANTHER" id="PTHR47661">
    <property type="entry name" value="PHOSPHOGLUCAN PHOSPHATASE LSF1, CHLOROPLASTIC"/>
    <property type="match status" value="1"/>
</dbReference>
<gene>
    <name evidence="5" type="ORF">RHGRI_028225</name>
</gene>
<keyword evidence="3" id="KW-0119">Carbohydrate metabolism</keyword>
<accession>A0AAV6IHB9</accession>
<dbReference type="AlphaFoldDB" id="A0AAV6IHB9"/>
<feature type="domain" description="Tyrosine-protein phosphatase" evidence="4">
    <location>
        <begin position="19"/>
        <end position="179"/>
    </location>
</feature>
<dbReference type="GO" id="GO:0009507">
    <property type="term" value="C:chloroplast"/>
    <property type="evidence" value="ECO:0007669"/>
    <property type="project" value="TreeGrafter"/>
</dbReference>
<dbReference type="Gene3D" id="3.90.190.10">
    <property type="entry name" value="Protein tyrosine phosphatase superfamily"/>
    <property type="match status" value="1"/>
</dbReference>
<evidence type="ECO:0000256" key="1">
    <source>
        <dbReference type="ARBA" id="ARBA00022801"/>
    </source>
</evidence>
<dbReference type="GO" id="GO:0019203">
    <property type="term" value="F:carbohydrate phosphatase activity"/>
    <property type="evidence" value="ECO:0007669"/>
    <property type="project" value="InterPro"/>
</dbReference>
<dbReference type="InterPro" id="IPR029021">
    <property type="entry name" value="Prot-tyrosine_phosphatase-like"/>
</dbReference>
<keyword evidence="2" id="KW-0904">Protein phosphatase</keyword>
<dbReference type="InterPro" id="IPR013783">
    <property type="entry name" value="Ig-like_fold"/>
</dbReference>
<dbReference type="PANTHER" id="PTHR47661:SF2">
    <property type="entry name" value="PHOSPHOGLUCAN PHOSPHATASE LSF1, CHLOROPLASTIC"/>
    <property type="match status" value="1"/>
</dbReference>
<dbReference type="CDD" id="cd14526">
    <property type="entry name" value="DSP_laforin-like"/>
    <property type="match status" value="1"/>
</dbReference>
<proteinExistence type="predicted"/>
<organism evidence="5 6">
    <name type="scientific">Rhododendron griersonianum</name>
    <dbReference type="NCBI Taxonomy" id="479676"/>
    <lineage>
        <taxon>Eukaryota</taxon>
        <taxon>Viridiplantae</taxon>
        <taxon>Streptophyta</taxon>
        <taxon>Embryophyta</taxon>
        <taxon>Tracheophyta</taxon>
        <taxon>Spermatophyta</taxon>
        <taxon>Magnoliopsida</taxon>
        <taxon>eudicotyledons</taxon>
        <taxon>Gunneridae</taxon>
        <taxon>Pentapetalae</taxon>
        <taxon>asterids</taxon>
        <taxon>Ericales</taxon>
        <taxon>Ericaceae</taxon>
        <taxon>Ericoideae</taxon>
        <taxon>Rhodoreae</taxon>
        <taxon>Rhododendron</taxon>
    </lineage>
</organism>
<reference evidence="5" key="1">
    <citation type="submission" date="2020-08" db="EMBL/GenBank/DDBJ databases">
        <title>Plant Genome Project.</title>
        <authorList>
            <person name="Zhang R.-G."/>
        </authorList>
    </citation>
    <scope>NUCLEOTIDE SEQUENCE</scope>
    <source>
        <strain evidence="5">WSP0</strain>
        <tissue evidence="5">Leaf</tissue>
    </source>
</reference>
<dbReference type="InterPro" id="IPR045204">
    <property type="entry name" value="DSP_laforin-like"/>
</dbReference>
<dbReference type="GO" id="GO:0043036">
    <property type="term" value="C:starch grain"/>
    <property type="evidence" value="ECO:0007669"/>
    <property type="project" value="TreeGrafter"/>
</dbReference>
<evidence type="ECO:0000256" key="2">
    <source>
        <dbReference type="ARBA" id="ARBA00022912"/>
    </source>
</evidence>
<dbReference type="SUPFAM" id="SSF81296">
    <property type="entry name" value="E set domains"/>
    <property type="match status" value="1"/>
</dbReference>
<dbReference type="InterPro" id="IPR000340">
    <property type="entry name" value="Dual-sp_phosphatase_cat-dom"/>
</dbReference>
<dbReference type="GO" id="GO:0005983">
    <property type="term" value="P:starch catabolic process"/>
    <property type="evidence" value="ECO:0007669"/>
    <property type="project" value="TreeGrafter"/>
</dbReference>
<evidence type="ECO:0000313" key="6">
    <source>
        <dbReference type="Proteomes" id="UP000823749"/>
    </source>
</evidence>
<dbReference type="InterPro" id="IPR020422">
    <property type="entry name" value="TYR_PHOSPHATASE_DUAL_dom"/>
</dbReference>
<dbReference type="GO" id="GO:0004721">
    <property type="term" value="F:phosphoprotein phosphatase activity"/>
    <property type="evidence" value="ECO:0007669"/>
    <property type="project" value="UniProtKB-KW"/>
</dbReference>
<dbReference type="PROSITE" id="PS50054">
    <property type="entry name" value="TYR_PHOSPHATASE_DUAL"/>
    <property type="match status" value="1"/>
</dbReference>
<dbReference type="Proteomes" id="UP000823749">
    <property type="component" value="Chromosome 10"/>
</dbReference>
<dbReference type="InterPro" id="IPR032640">
    <property type="entry name" value="AMPK1_CBM"/>
</dbReference>
<dbReference type="Pfam" id="PF00782">
    <property type="entry name" value="DSPc"/>
    <property type="match status" value="1"/>
</dbReference>
<sequence>MNQGLVSNIVVAALEHFLSFLGDLITEQIYVGSCIQNGADVETLSNAGVTAVLNFQSGVEAENWGINSKSINESCQGFNILMINYPIREVDSFDMRNKLPLCVGLLLRLLKKNHRVYITCTTGFDRSPACVIAYLHWMTDTSLHVAYNYVTGLHSCKPDRPAIAWATWDLIAMAEQGKHEGPPTHAVTFVWNGQEGEEVYLVGDFTGNWKDPMKAVHKGGPRYEVEVRLSQGKYYYKFITNGQWRHSTASPTERDDSGNVNNLIVIGNTASVRPSIQQQKKASVSFLKLLDANIVKVIERPLTENERFMLAKAARCVAFSVCPIRLAPK</sequence>
<dbReference type="EMBL" id="JACTNZ010000010">
    <property type="protein sequence ID" value="KAG5527255.1"/>
    <property type="molecule type" value="Genomic_DNA"/>
</dbReference>
<dbReference type="CDD" id="cd02859">
    <property type="entry name" value="E_set_AMPKbeta_like_N"/>
    <property type="match status" value="1"/>
</dbReference>
<keyword evidence="6" id="KW-1185">Reference proteome</keyword>
<dbReference type="Pfam" id="PF16561">
    <property type="entry name" value="AMPK1_CBM"/>
    <property type="match status" value="1"/>
</dbReference>
<dbReference type="InterPro" id="IPR014756">
    <property type="entry name" value="Ig_E-set"/>
</dbReference>
<evidence type="ECO:0000313" key="5">
    <source>
        <dbReference type="EMBL" id="KAG5527255.1"/>
    </source>
</evidence>
<comment type="caution">
    <text evidence="5">The sequence shown here is derived from an EMBL/GenBank/DDBJ whole genome shotgun (WGS) entry which is preliminary data.</text>
</comment>
<dbReference type="Gene3D" id="2.60.40.10">
    <property type="entry name" value="Immunoglobulins"/>
    <property type="match status" value="1"/>
</dbReference>
<protein>
    <recommendedName>
        <fullName evidence="4">Tyrosine-protein phosphatase domain-containing protein</fullName>
    </recommendedName>
</protein>
<evidence type="ECO:0000259" key="4">
    <source>
        <dbReference type="PROSITE" id="PS50054"/>
    </source>
</evidence>
<keyword evidence="1" id="KW-0378">Hydrolase</keyword>
<evidence type="ECO:0000256" key="3">
    <source>
        <dbReference type="ARBA" id="ARBA00023277"/>
    </source>
</evidence>